<name>A0ABT3CXV4_9BACT</name>
<feature type="domain" description="CBS" evidence="1">
    <location>
        <begin position="72"/>
        <end position="118"/>
    </location>
</feature>
<proteinExistence type="predicted"/>
<organism evidence="2 3">
    <name type="scientific">Reichenbachiella ulvae</name>
    <dbReference type="NCBI Taxonomy" id="2980104"/>
    <lineage>
        <taxon>Bacteria</taxon>
        <taxon>Pseudomonadati</taxon>
        <taxon>Bacteroidota</taxon>
        <taxon>Cytophagia</taxon>
        <taxon>Cytophagales</taxon>
        <taxon>Reichenbachiellaceae</taxon>
        <taxon>Reichenbachiella</taxon>
    </lineage>
</organism>
<keyword evidence="3" id="KW-1185">Reference proteome</keyword>
<dbReference type="InterPro" id="IPR000644">
    <property type="entry name" value="CBS_dom"/>
</dbReference>
<dbReference type="Gene3D" id="3.10.580.10">
    <property type="entry name" value="CBS-domain"/>
    <property type="match status" value="1"/>
</dbReference>
<dbReference type="Pfam" id="PF00571">
    <property type="entry name" value="CBS"/>
    <property type="match status" value="2"/>
</dbReference>
<sequence>MIAKDLINYTIPPLKLSDTIEKARDWMSEFHIHELPVVKDGKFIGVFNENLLFDQMEGLELIKDVQLLSAHLYVDENEHYYEVLKKAYESSSNLVAVINDEKKYIGCITVQDVVEAFSKMSAINSPGTIIVARMSMMDYSMAEISRIIESEGGKILSSFTEHAGDDENIRLTLKVNLENSTSIVSALQRFGYNIIAIFGKGDEDQLEKDRLDILMRYLKV</sequence>
<feature type="domain" description="CBS" evidence="1">
    <location>
        <begin position="4"/>
        <end position="49"/>
    </location>
</feature>
<dbReference type="EMBL" id="JAOYOD010000001">
    <property type="protein sequence ID" value="MCV9388525.1"/>
    <property type="molecule type" value="Genomic_DNA"/>
</dbReference>
<dbReference type="InterPro" id="IPR046342">
    <property type="entry name" value="CBS_dom_sf"/>
</dbReference>
<gene>
    <name evidence="2" type="ORF">N7U62_17705</name>
</gene>
<comment type="caution">
    <text evidence="2">The sequence shown here is derived from an EMBL/GenBank/DDBJ whole genome shotgun (WGS) entry which is preliminary data.</text>
</comment>
<evidence type="ECO:0000259" key="1">
    <source>
        <dbReference type="Pfam" id="PF00571"/>
    </source>
</evidence>
<evidence type="ECO:0000313" key="3">
    <source>
        <dbReference type="Proteomes" id="UP001300692"/>
    </source>
</evidence>
<protein>
    <submittedName>
        <fullName evidence="2">CBS domain-containing protein</fullName>
    </submittedName>
</protein>
<dbReference type="RefSeq" id="WP_264139397.1">
    <property type="nucleotide sequence ID" value="NZ_JAOYOD010000001.1"/>
</dbReference>
<dbReference type="SUPFAM" id="SSF54631">
    <property type="entry name" value="CBS-domain pair"/>
    <property type="match status" value="1"/>
</dbReference>
<dbReference type="Proteomes" id="UP001300692">
    <property type="component" value="Unassembled WGS sequence"/>
</dbReference>
<accession>A0ABT3CXV4</accession>
<evidence type="ECO:0000313" key="2">
    <source>
        <dbReference type="EMBL" id="MCV9388525.1"/>
    </source>
</evidence>
<reference evidence="2 3" key="1">
    <citation type="submission" date="2022-10" db="EMBL/GenBank/DDBJ databases">
        <title>Comparative genomics and taxonomic characterization of three novel marine species of genus Reichenbachiella exhibiting antioxidant and polysaccharide degradation activities.</title>
        <authorList>
            <person name="Muhammad N."/>
            <person name="Lee Y.-J."/>
            <person name="Ko J."/>
            <person name="Kim S.-G."/>
        </authorList>
    </citation>
    <scope>NUCLEOTIDE SEQUENCE [LARGE SCALE GENOMIC DNA]</scope>
    <source>
        <strain evidence="2 3">ABR2-5</strain>
    </source>
</reference>